<dbReference type="Gene3D" id="3.40.50.720">
    <property type="entry name" value="NAD(P)-binding Rossmann-like Domain"/>
    <property type="match status" value="1"/>
</dbReference>
<dbReference type="InterPro" id="IPR001155">
    <property type="entry name" value="OxRdtase_FMN_N"/>
</dbReference>
<dbReference type="InterPro" id="IPR013785">
    <property type="entry name" value="Aldolase_TIM"/>
</dbReference>
<evidence type="ECO:0000256" key="8">
    <source>
        <dbReference type="ARBA" id="ARBA00023004"/>
    </source>
</evidence>
<evidence type="ECO:0000256" key="1">
    <source>
        <dbReference type="ARBA" id="ARBA00001917"/>
    </source>
</evidence>
<accession>A0A3A4PG86</accession>
<evidence type="ECO:0000259" key="10">
    <source>
        <dbReference type="Pfam" id="PF00724"/>
    </source>
</evidence>
<dbReference type="Gene3D" id="3.50.50.60">
    <property type="entry name" value="FAD/NAD(P)-binding domain"/>
    <property type="match status" value="1"/>
</dbReference>
<evidence type="ECO:0000256" key="2">
    <source>
        <dbReference type="ARBA" id="ARBA00001966"/>
    </source>
</evidence>
<keyword evidence="6" id="KW-0479">Metal-binding</keyword>
<evidence type="ECO:0000256" key="3">
    <source>
        <dbReference type="ARBA" id="ARBA00011048"/>
    </source>
</evidence>
<evidence type="ECO:0000256" key="4">
    <source>
        <dbReference type="ARBA" id="ARBA00022630"/>
    </source>
</evidence>
<dbReference type="InterPro" id="IPR051793">
    <property type="entry name" value="NADH:flavin_oxidoreductase"/>
</dbReference>
<feature type="domain" description="NADH:flavin oxidoreductase/NADH oxidase N-terminal" evidence="10">
    <location>
        <begin position="7"/>
        <end position="339"/>
    </location>
</feature>
<dbReference type="EMBL" id="QZKU01000001">
    <property type="protein sequence ID" value="RJP26914.1"/>
    <property type="molecule type" value="Genomic_DNA"/>
</dbReference>
<dbReference type="GO" id="GO:0016491">
    <property type="term" value="F:oxidoreductase activity"/>
    <property type="evidence" value="ECO:0007669"/>
    <property type="project" value="UniProtKB-KW"/>
</dbReference>
<keyword evidence="4" id="KW-0285">Flavoprotein</keyword>
<evidence type="ECO:0000256" key="5">
    <source>
        <dbReference type="ARBA" id="ARBA00022643"/>
    </source>
</evidence>
<dbReference type="SUPFAM" id="SSF51395">
    <property type="entry name" value="FMN-linked oxidoreductases"/>
    <property type="match status" value="1"/>
</dbReference>
<dbReference type="Pfam" id="PF07992">
    <property type="entry name" value="Pyr_redox_2"/>
    <property type="match status" value="1"/>
</dbReference>
<dbReference type="InterPro" id="IPR023753">
    <property type="entry name" value="FAD/NAD-binding_dom"/>
</dbReference>
<dbReference type="GO" id="GO:0051536">
    <property type="term" value="F:iron-sulfur cluster binding"/>
    <property type="evidence" value="ECO:0007669"/>
    <property type="project" value="UniProtKB-KW"/>
</dbReference>
<dbReference type="CDD" id="cd02803">
    <property type="entry name" value="OYE_like_FMN_family"/>
    <property type="match status" value="1"/>
</dbReference>
<dbReference type="PANTHER" id="PTHR42917">
    <property type="entry name" value="2,4-DIENOYL-COA REDUCTASE"/>
    <property type="match status" value="1"/>
</dbReference>
<comment type="cofactor">
    <cofactor evidence="2">
        <name>[4Fe-4S] cluster</name>
        <dbReference type="ChEBI" id="CHEBI:49883"/>
    </cofactor>
</comment>
<dbReference type="GO" id="GO:0010181">
    <property type="term" value="F:FMN binding"/>
    <property type="evidence" value="ECO:0007669"/>
    <property type="project" value="InterPro"/>
</dbReference>
<evidence type="ECO:0000313" key="12">
    <source>
        <dbReference type="EMBL" id="RJP26914.1"/>
    </source>
</evidence>
<dbReference type="AlphaFoldDB" id="A0A3A4PG86"/>
<dbReference type="PRINTS" id="PR00368">
    <property type="entry name" value="FADPNR"/>
</dbReference>
<proteinExistence type="inferred from homology"/>
<comment type="cofactor">
    <cofactor evidence="1">
        <name>FMN</name>
        <dbReference type="ChEBI" id="CHEBI:58210"/>
    </cofactor>
</comment>
<dbReference type="GO" id="GO:0046872">
    <property type="term" value="F:metal ion binding"/>
    <property type="evidence" value="ECO:0007669"/>
    <property type="project" value="UniProtKB-KW"/>
</dbReference>
<dbReference type="Pfam" id="PF00724">
    <property type="entry name" value="Oxidored_FMN"/>
    <property type="match status" value="1"/>
</dbReference>
<keyword evidence="9" id="KW-0411">Iron-sulfur</keyword>
<evidence type="ECO:0000256" key="6">
    <source>
        <dbReference type="ARBA" id="ARBA00022723"/>
    </source>
</evidence>
<keyword evidence="5" id="KW-0288">FMN</keyword>
<gene>
    <name evidence="12" type="ORF">C4520_00025</name>
</gene>
<comment type="similarity">
    <text evidence="3">In the N-terminal section; belongs to the NADH:flavin oxidoreductase/NADH oxidase family.</text>
</comment>
<organism evidence="12 13">
    <name type="scientific">Abyssobacteria bacterium (strain SURF_5)</name>
    <dbReference type="NCBI Taxonomy" id="2093360"/>
    <lineage>
        <taxon>Bacteria</taxon>
        <taxon>Pseudomonadati</taxon>
        <taxon>Candidatus Hydrogenedentota</taxon>
        <taxon>Candidatus Abyssobacteria</taxon>
    </lineage>
</organism>
<dbReference type="Proteomes" id="UP000265882">
    <property type="component" value="Unassembled WGS sequence"/>
</dbReference>
<evidence type="ECO:0000313" key="13">
    <source>
        <dbReference type="Proteomes" id="UP000265882"/>
    </source>
</evidence>
<reference evidence="12 13" key="1">
    <citation type="journal article" date="2017" name="ISME J.">
        <title>Energy and carbon metabolisms in a deep terrestrial subsurface fluid microbial community.</title>
        <authorList>
            <person name="Momper L."/>
            <person name="Jungbluth S.P."/>
            <person name="Lee M.D."/>
            <person name="Amend J.P."/>
        </authorList>
    </citation>
    <scope>NUCLEOTIDE SEQUENCE [LARGE SCALE GENOMIC DNA]</scope>
    <source>
        <strain evidence="12">SURF_5</strain>
    </source>
</reference>
<dbReference type="PANTHER" id="PTHR42917:SF2">
    <property type="entry name" value="2,4-DIENOYL-COA REDUCTASE [(2E)-ENOYL-COA-PRODUCING]"/>
    <property type="match status" value="1"/>
</dbReference>
<evidence type="ECO:0000259" key="11">
    <source>
        <dbReference type="Pfam" id="PF07992"/>
    </source>
</evidence>
<feature type="domain" description="FAD/NAD(P)-binding" evidence="11">
    <location>
        <begin position="386"/>
        <end position="607"/>
    </location>
</feature>
<evidence type="ECO:0000256" key="7">
    <source>
        <dbReference type="ARBA" id="ARBA00023002"/>
    </source>
</evidence>
<sequence>MGTLKHLLSPIRIRKLELLNRAVMPPMGTNLGDDDGMVGDALLAYIGRQARSGAALIISEITCVHPSGMVSPNHLGAYDDRFITGLKKYAAAIHEACGKAAMQLHHAGRESFFQLMQGEAIGPSAIPSVVYRQAPREMTLAEIQEIIHAFGRAALRAREAGFDAVEVHGAHGYLLTQFLSALSNQRQDEYGGSLVNRAKFIIEVLRAVRQNVGDDFPISLRISAEECIKDGYTVEDIQQILPELVSAGADIIHASLGTHGTPAGITSAPAEYEPGFNAWRAKKIKDAVKVPVIAVGRFTDPALADEVIARGDADLIAFGRQQLADPDFLKKAREGRSKEIRICIACNQGCIERLMLEPGSSVRCAINPETGQELAYPKKPAETSRKVWVAGSGPAGLTAAYEAARLGHEVTLFEKEARPGGQIYFASKAPHKECYENWIHWLCGQVETAGVTTKLNALLTPDMVKSGRPDIVILAAGAEIIIPTIPGVELPHVCNALQILAGEVAPKETVVVVGGGMIGMETADFLIARGSRVTVVELLPRSPVKKFASHGYMLHKRLRDGGGRLLLGTKVERIREDAVIITSERGEEVLPARQVVIAVGTRSRSGLKALLEEHKIPHVVVGDAVQPRRIIEATEEGARAAWNI</sequence>
<keyword evidence="7" id="KW-0560">Oxidoreductase</keyword>
<protein>
    <submittedName>
        <fullName evidence="12">FAD-binding protein</fullName>
    </submittedName>
</protein>
<evidence type="ECO:0000256" key="9">
    <source>
        <dbReference type="ARBA" id="ARBA00023014"/>
    </source>
</evidence>
<dbReference type="PRINTS" id="PR00469">
    <property type="entry name" value="PNDRDTASEII"/>
</dbReference>
<dbReference type="SUPFAM" id="SSF51905">
    <property type="entry name" value="FAD/NAD(P)-binding domain"/>
    <property type="match status" value="1"/>
</dbReference>
<dbReference type="InterPro" id="IPR036188">
    <property type="entry name" value="FAD/NAD-bd_sf"/>
</dbReference>
<comment type="caution">
    <text evidence="12">The sequence shown here is derived from an EMBL/GenBank/DDBJ whole genome shotgun (WGS) entry which is preliminary data.</text>
</comment>
<name>A0A3A4PG86_ABYX5</name>
<keyword evidence="8" id="KW-0408">Iron</keyword>
<dbReference type="Gene3D" id="3.20.20.70">
    <property type="entry name" value="Aldolase class I"/>
    <property type="match status" value="1"/>
</dbReference>